<evidence type="ECO:0000313" key="8">
    <source>
        <dbReference type="EMBL" id="NMG74976.1"/>
    </source>
</evidence>
<protein>
    <submittedName>
        <fullName evidence="8">NADP oxidoreductase</fullName>
    </submittedName>
</protein>
<accession>A0ABX1Q9B1</accession>
<dbReference type="PANTHER" id="PTHR43578:SF3">
    <property type="entry name" value="NADH-QUINONE OXIDOREDUCTASE SUBUNIT F"/>
    <property type="match status" value="1"/>
</dbReference>
<keyword evidence="4" id="KW-0479">Metal-binding</keyword>
<evidence type="ECO:0000256" key="4">
    <source>
        <dbReference type="ARBA" id="ARBA00022723"/>
    </source>
</evidence>
<dbReference type="Pfam" id="PF10589">
    <property type="entry name" value="NADH_4Fe-4S"/>
    <property type="match status" value="1"/>
</dbReference>
<dbReference type="PROSITE" id="PS00645">
    <property type="entry name" value="COMPLEX1_51K_2"/>
    <property type="match status" value="1"/>
</dbReference>
<dbReference type="SUPFAM" id="SSF140490">
    <property type="entry name" value="Nqo1C-terminal domain-like"/>
    <property type="match status" value="1"/>
</dbReference>
<dbReference type="EMBL" id="WTVQ01000012">
    <property type="protein sequence ID" value="NMG74976.1"/>
    <property type="molecule type" value="Genomic_DNA"/>
</dbReference>
<dbReference type="Gene3D" id="1.20.1440.230">
    <property type="entry name" value="NADH-ubiquinone oxidoreductase 51kDa subunit, iron-sulphur binding domain"/>
    <property type="match status" value="1"/>
</dbReference>
<comment type="caution">
    <text evidence="8">The sequence shown here is derived from an EMBL/GenBank/DDBJ whole genome shotgun (WGS) entry which is preliminary data.</text>
</comment>
<gene>
    <name evidence="8" type="ORF">GPA25_09425</name>
</gene>
<dbReference type="InterPro" id="IPR037225">
    <property type="entry name" value="Nuo51_FMN-bd_sf"/>
</dbReference>
<evidence type="ECO:0000256" key="1">
    <source>
        <dbReference type="ARBA" id="ARBA00001917"/>
    </source>
</evidence>
<evidence type="ECO:0000256" key="3">
    <source>
        <dbReference type="ARBA" id="ARBA00022485"/>
    </source>
</evidence>
<evidence type="ECO:0000313" key="9">
    <source>
        <dbReference type="Proteomes" id="UP000648984"/>
    </source>
</evidence>
<comment type="similarity">
    <text evidence="2">Belongs to the complex I 51 kDa subunit family.</text>
</comment>
<dbReference type="InterPro" id="IPR011538">
    <property type="entry name" value="Nuo51_FMN-bd"/>
</dbReference>
<dbReference type="InterPro" id="IPR037207">
    <property type="entry name" value="Nuop51_4Fe4S-bd_sf"/>
</dbReference>
<evidence type="ECO:0000259" key="7">
    <source>
        <dbReference type="SMART" id="SM00928"/>
    </source>
</evidence>
<name>A0ABX1Q9B1_9RHOO</name>
<dbReference type="Gene3D" id="3.10.20.600">
    <property type="match status" value="1"/>
</dbReference>
<evidence type="ECO:0000256" key="2">
    <source>
        <dbReference type="ARBA" id="ARBA00007523"/>
    </source>
</evidence>
<dbReference type="InterPro" id="IPR019575">
    <property type="entry name" value="Nuop51_4Fe4S-bd"/>
</dbReference>
<keyword evidence="6" id="KW-0411">Iron-sulfur</keyword>
<dbReference type="Proteomes" id="UP000648984">
    <property type="component" value="Unassembled WGS sequence"/>
</dbReference>
<keyword evidence="9" id="KW-1185">Reference proteome</keyword>
<feature type="domain" description="NADH-ubiquinone oxidoreductase 51kDa subunit iron-sulphur binding" evidence="7">
    <location>
        <begin position="260"/>
        <end position="305"/>
    </location>
</feature>
<dbReference type="SUPFAM" id="SSF142019">
    <property type="entry name" value="Nqo1 FMN-binding domain-like"/>
    <property type="match status" value="1"/>
</dbReference>
<dbReference type="Pfam" id="PF01512">
    <property type="entry name" value="Complex1_51K"/>
    <property type="match status" value="1"/>
</dbReference>
<dbReference type="InterPro" id="IPR001949">
    <property type="entry name" value="NADH-UbQ_OxRdtase_51kDa_CS"/>
</dbReference>
<dbReference type="SMART" id="SM00928">
    <property type="entry name" value="NADH_4Fe-4S"/>
    <property type="match status" value="1"/>
</dbReference>
<dbReference type="SUPFAM" id="SSF142984">
    <property type="entry name" value="Nqo1 middle domain-like"/>
    <property type="match status" value="1"/>
</dbReference>
<comment type="cofactor">
    <cofactor evidence="1">
        <name>FMN</name>
        <dbReference type="ChEBI" id="CHEBI:58210"/>
    </cofactor>
</comment>
<organism evidence="8 9">
    <name type="scientific">Aromatoleum diolicum</name>
    <dbReference type="NCBI Taxonomy" id="75796"/>
    <lineage>
        <taxon>Bacteria</taxon>
        <taxon>Pseudomonadati</taxon>
        <taxon>Pseudomonadota</taxon>
        <taxon>Betaproteobacteria</taxon>
        <taxon>Rhodocyclales</taxon>
        <taxon>Rhodocyclaceae</taxon>
        <taxon>Aromatoleum</taxon>
    </lineage>
</organism>
<evidence type="ECO:0000256" key="6">
    <source>
        <dbReference type="ARBA" id="ARBA00023014"/>
    </source>
</evidence>
<keyword evidence="3" id="KW-0004">4Fe-4S</keyword>
<sequence length="385" mass="41547">GFTTAVKWMACRDARGVDKVVVCNADEGEPGTFKDRVLLASYADRVFEGMTLAAWATGARQGLLYLRGEYRYLLKHLKAVLAVRRAAGLLGGGILGESGFDFDVEIHLGAGAYVCGEETALLESLEGKRGTPRIRPPYPVTHGYLGRPTVVNNVETLAKTTLIALQGGAAFAATGTAQSTGTKLLSISGDCTLPGVYEYPFGVSIEQVLADCGASDTQVVQVGGASGVTLASYEFHRRIAFEDVPSAGAFMVFDATRDPFEMARNFVHFFAHESCGFCTPCRVGTALLKGYMDKLASGKGAKMDLADIEWIDRLLKNASHCGLGSSAPNPVIDTLIKFRPAYERRLQSLDFKPAFDLDAALETARRMTGRDDPAAHLDWREEVSR</sequence>
<evidence type="ECO:0000256" key="5">
    <source>
        <dbReference type="ARBA" id="ARBA00023004"/>
    </source>
</evidence>
<dbReference type="PROSITE" id="PS00644">
    <property type="entry name" value="COMPLEX1_51K_1"/>
    <property type="match status" value="1"/>
</dbReference>
<proteinExistence type="inferred from homology"/>
<dbReference type="PANTHER" id="PTHR43578">
    <property type="entry name" value="NADH-QUINONE OXIDOREDUCTASE SUBUNIT F"/>
    <property type="match status" value="1"/>
</dbReference>
<keyword evidence="5" id="KW-0408">Iron</keyword>
<dbReference type="Gene3D" id="3.40.50.11540">
    <property type="entry name" value="NADH-ubiquinone oxidoreductase 51kDa subunit"/>
    <property type="match status" value="1"/>
</dbReference>
<feature type="non-terminal residue" evidence="8">
    <location>
        <position position="1"/>
    </location>
</feature>
<reference evidence="8 9" key="1">
    <citation type="submission" date="2019-12" db="EMBL/GenBank/DDBJ databases">
        <title>Comparative genomics gives insights into the taxonomy of the Azoarcus-Aromatoleum group and reveals separate origins of nif in the plant-associated Azoarcus and non-plant-associated Aromatoleum sub-groups.</title>
        <authorList>
            <person name="Lafos M."/>
            <person name="Maluk M."/>
            <person name="Batista M."/>
            <person name="Junghare M."/>
            <person name="Carmona M."/>
            <person name="Faoro H."/>
            <person name="Cruz L.M."/>
            <person name="Battistoni F."/>
            <person name="De Souza E."/>
            <person name="Pedrosa F."/>
            <person name="Chen W.-M."/>
            <person name="Poole P.S."/>
            <person name="Dixon R.A."/>
            <person name="James E.K."/>
        </authorList>
    </citation>
    <scope>NUCLEOTIDE SEQUENCE [LARGE SCALE GENOMIC DNA]</scope>
    <source>
        <strain evidence="8 9">22Lin</strain>
    </source>
</reference>
<dbReference type="RefSeq" id="WP_169260121.1">
    <property type="nucleotide sequence ID" value="NZ_WTVQ01000012.1"/>
</dbReference>